<dbReference type="OrthoDB" id="382492at2157"/>
<gene>
    <name evidence="2" type="ordered locus">mru_0411</name>
</gene>
<dbReference type="Proteomes" id="UP000008680">
    <property type="component" value="Chromosome"/>
</dbReference>
<organism evidence="2 3">
    <name type="scientific">Methanobrevibacter ruminantium (strain ATCC 35063 / DSM 1093 / JCM 13430 / OCM 146 / M1)</name>
    <name type="common">Methanobacterium ruminantium</name>
    <dbReference type="NCBI Taxonomy" id="634498"/>
    <lineage>
        <taxon>Archaea</taxon>
        <taxon>Methanobacteriati</taxon>
        <taxon>Methanobacteriota</taxon>
        <taxon>Methanomada group</taxon>
        <taxon>Methanobacteria</taxon>
        <taxon>Methanobacteriales</taxon>
        <taxon>Methanobacteriaceae</taxon>
        <taxon>Methanobrevibacter</taxon>
    </lineage>
</organism>
<evidence type="ECO:0000256" key="1">
    <source>
        <dbReference type="SAM" id="MobiDB-lite"/>
    </source>
</evidence>
<dbReference type="PATRIC" id="fig|634498.28.peg.413"/>
<dbReference type="HOGENOM" id="CLU_2103539_0_0_2"/>
<name>D3E0L6_METRM</name>
<sequence length="115" mass="13630">MDGLEIINSFNKETIYEFSEAFTIFEDEIYFIFKVDIISINANPSKTKDKNKNKNKENKDNKKAQRIISHLEIEPIAYLLKKAENEDYQIEAIDEKYTEFIGKNKDKLLKEFLNQ</sequence>
<dbReference type="GeneID" id="8770051"/>
<evidence type="ECO:0000313" key="3">
    <source>
        <dbReference type="Proteomes" id="UP000008680"/>
    </source>
</evidence>
<keyword evidence="3" id="KW-1185">Reference proteome</keyword>
<reference evidence="2 3" key="1">
    <citation type="journal article" date="2010" name="PLoS ONE">
        <title>The genome sequence of the rumen methanogen Methanobrevibacter ruminantium reveals new possibilities for controlling ruminant methane emissions.</title>
        <authorList>
            <person name="Leahy S.C."/>
            <person name="Kelly W.J."/>
            <person name="Altermann E."/>
            <person name="Ronimus R.S."/>
            <person name="Yeoman C.J."/>
            <person name="Pacheco D.M."/>
            <person name="Li D."/>
            <person name="Kong Z."/>
            <person name="McTavish S."/>
            <person name="Sang C."/>
            <person name="Lambie S.C."/>
            <person name="Janssen P.H."/>
            <person name="Dey D."/>
            <person name="Attwood G.T."/>
        </authorList>
    </citation>
    <scope>NUCLEOTIDE SEQUENCE [LARGE SCALE GENOMIC DNA]</scope>
    <source>
        <strain evidence="3">ATCC 35063 / DSM 1093 / JCM 13430 / OCM 146 / M1</strain>
    </source>
</reference>
<evidence type="ECO:0000313" key="2">
    <source>
        <dbReference type="EMBL" id="ADC46262.1"/>
    </source>
</evidence>
<proteinExistence type="predicted"/>
<dbReference type="EMBL" id="CP001719">
    <property type="protein sequence ID" value="ADC46262.1"/>
    <property type="molecule type" value="Genomic_DNA"/>
</dbReference>
<dbReference type="RefSeq" id="WP_012955213.1">
    <property type="nucleotide sequence ID" value="NC_013790.1"/>
</dbReference>
<dbReference type="KEGG" id="mru:mru_0411"/>
<feature type="region of interest" description="Disordered" evidence="1">
    <location>
        <begin position="43"/>
        <end position="63"/>
    </location>
</feature>
<feature type="compositionally biased region" description="Basic and acidic residues" evidence="1">
    <location>
        <begin position="46"/>
        <end position="63"/>
    </location>
</feature>
<accession>D3E0L6</accession>
<dbReference type="AlphaFoldDB" id="D3E0L6"/>
<protein>
    <submittedName>
        <fullName evidence="2">Uncharacterized protein</fullName>
    </submittedName>
</protein>